<protein>
    <recommendedName>
        <fullName evidence="1">AB hydrolase-1 domain-containing protein</fullName>
    </recommendedName>
</protein>
<dbReference type="InterPro" id="IPR000073">
    <property type="entry name" value="AB_hydrolase_1"/>
</dbReference>
<keyword evidence="3" id="KW-1185">Reference proteome</keyword>
<sequence length="266" mass="29405">MSVTERPFTATNTRDEKLSCLLSSVGELQAGAKVVVLCHGHTGSKRGTLMTKLCSGLLNTLPPEYAVVRFDFSGNGDSEGDFQYANYMQEAMDLRAVVLATRAMGHHVEAVAGHSKGATDVLLYAAKYVDVQKVINLAGRWRMKCGITERFGERAMELLRSGESVMKKSRRCDGDGNMIDFEFEVTMEQLRERLDMDMNVVVRALADDVTVLTVHGERDQIIPVQDGRDLHQAIRSGLLEVIEDADHSFSDVETTVVDAMVSFLRG</sequence>
<dbReference type="STRING" id="448386.A0A2V3IZW9"/>
<dbReference type="Pfam" id="PF12697">
    <property type="entry name" value="Abhydrolase_6"/>
    <property type="match status" value="1"/>
</dbReference>
<gene>
    <name evidence="2" type="ORF">BWQ96_02553</name>
</gene>
<evidence type="ECO:0000313" key="2">
    <source>
        <dbReference type="EMBL" id="PXF47691.1"/>
    </source>
</evidence>
<name>A0A2V3IZW9_9FLOR</name>
<evidence type="ECO:0000259" key="1">
    <source>
        <dbReference type="Pfam" id="PF12697"/>
    </source>
</evidence>
<evidence type="ECO:0000313" key="3">
    <source>
        <dbReference type="Proteomes" id="UP000247409"/>
    </source>
</evidence>
<dbReference type="OrthoDB" id="9988524at2759"/>
<dbReference type="PANTHER" id="PTHR42886">
    <property type="entry name" value="RE40534P-RELATED"/>
    <property type="match status" value="1"/>
</dbReference>
<organism evidence="2 3">
    <name type="scientific">Gracilariopsis chorda</name>
    <dbReference type="NCBI Taxonomy" id="448386"/>
    <lineage>
        <taxon>Eukaryota</taxon>
        <taxon>Rhodophyta</taxon>
        <taxon>Florideophyceae</taxon>
        <taxon>Rhodymeniophycidae</taxon>
        <taxon>Gracilariales</taxon>
        <taxon>Gracilariaceae</taxon>
        <taxon>Gracilariopsis</taxon>
    </lineage>
</organism>
<dbReference type="Gene3D" id="3.40.50.1820">
    <property type="entry name" value="alpha/beta hydrolase"/>
    <property type="match status" value="1"/>
</dbReference>
<reference evidence="2 3" key="1">
    <citation type="journal article" date="2018" name="Mol. Biol. Evol.">
        <title>Analysis of the draft genome of the red seaweed Gracilariopsis chorda provides insights into genome size evolution in Rhodophyta.</title>
        <authorList>
            <person name="Lee J."/>
            <person name="Yang E.C."/>
            <person name="Graf L."/>
            <person name="Yang J.H."/>
            <person name="Qiu H."/>
            <person name="Zel Zion U."/>
            <person name="Chan C.X."/>
            <person name="Stephens T.G."/>
            <person name="Weber A.P.M."/>
            <person name="Boo G.H."/>
            <person name="Boo S.M."/>
            <person name="Kim K.M."/>
            <person name="Shin Y."/>
            <person name="Jung M."/>
            <person name="Lee S.J."/>
            <person name="Yim H.S."/>
            <person name="Lee J.H."/>
            <person name="Bhattacharya D."/>
            <person name="Yoon H.S."/>
        </authorList>
    </citation>
    <scope>NUCLEOTIDE SEQUENCE [LARGE SCALE GENOMIC DNA]</scope>
    <source>
        <strain evidence="2 3">SKKU-2015</strain>
        <tissue evidence="2">Whole body</tissue>
    </source>
</reference>
<proteinExistence type="predicted"/>
<dbReference type="InterPro" id="IPR029058">
    <property type="entry name" value="AB_hydrolase_fold"/>
</dbReference>
<feature type="domain" description="AB hydrolase-1" evidence="1">
    <location>
        <begin position="35"/>
        <end position="250"/>
    </location>
</feature>
<dbReference type="SUPFAM" id="SSF53474">
    <property type="entry name" value="alpha/beta-Hydrolases"/>
    <property type="match status" value="1"/>
</dbReference>
<dbReference type="Proteomes" id="UP000247409">
    <property type="component" value="Unassembled WGS sequence"/>
</dbReference>
<dbReference type="EMBL" id="NBIV01000021">
    <property type="protein sequence ID" value="PXF47691.1"/>
    <property type="molecule type" value="Genomic_DNA"/>
</dbReference>
<accession>A0A2V3IZW9</accession>
<dbReference type="AlphaFoldDB" id="A0A2V3IZW9"/>
<dbReference type="PANTHER" id="PTHR42886:SF53">
    <property type="entry name" value="ALPHA_BETA-HYDROLASES SUPERFAMILY PROTEIN"/>
    <property type="match status" value="1"/>
</dbReference>
<comment type="caution">
    <text evidence="2">The sequence shown here is derived from an EMBL/GenBank/DDBJ whole genome shotgun (WGS) entry which is preliminary data.</text>
</comment>